<evidence type="ECO:0000313" key="1">
    <source>
        <dbReference type="EMBL" id="MPC80277.1"/>
    </source>
</evidence>
<dbReference type="EMBL" id="VSRR010053561">
    <property type="protein sequence ID" value="MPC80277.1"/>
    <property type="molecule type" value="Genomic_DNA"/>
</dbReference>
<keyword evidence="2" id="KW-1185">Reference proteome</keyword>
<proteinExistence type="predicted"/>
<sequence length="72" mass="8325">MWVVGVIEDSVSPVDKPPRRTALVIYVAFESSLSEGAKRFNAWKEEEEVKRSEEDEEETNMFALLCVVRYTQ</sequence>
<reference evidence="1 2" key="1">
    <citation type="submission" date="2019-05" db="EMBL/GenBank/DDBJ databases">
        <title>Another draft genome of Portunus trituberculatus and its Hox gene families provides insights of decapod evolution.</title>
        <authorList>
            <person name="Jeong J.-H."/>
            <person name="Song I."/>
            <person name="Kim S."/>
            <person name="Choi T."/>
            <person name="Kim D."/>
            <person name="Ryu S."/>
            <person name="Kim W."/>
        </authorList>
    </citation>
    <scope>NUCLEOTIDE SEQUENCE [LARGE SCALE GENOMIC DNA]</scope>
    <source>
        <tissue evidence="1">Muscle</tissue>
    </source>
</reference>
<accession>A0A5B7IFC8</accession>
<name>A0A5B7IFC8_PORTR</name>
<evidence type="ECO:0000313" key="2">
    <source>
        <dbReference type="Proteomes" id="UP000324222"/>
    </source>
</evidence>
<protein>
    <submittedName>
        <fullName evidence="1">Uncharacterized protein</fullName>
    </submittedName>
</protein>
<dbReference type="AlphaFoldDB" id="A0A5B7IFC8"/>
<comment type="caution">
    <text evidence="1">The sequence shown here is derived from an EMBL/GenBank/DDBJ whole genome shotgun (WGS) entry which is preliminary data.</text>
</comment>
<organism evidence="1 2">
    <name type="scientific">Portunus trituberculatus</name>
    <name type="common">Swimming crab</name>
    <name type="synonym">Neptunus trituberculatus</name>
    <dbReference type="NCBI Taxonomy" id="210409"/>
    <lineage>
        <taxon>Eukaryota</taxon>
        <taxon>Metazoa</taxon>
        <taxon>Ecdysozoa</taxon>
        <taxon>Arthropoda</taxon>
        <taxon>Crustacea</taxon>
        <taxon>Multicrustacea</taxon>
        <taxon>Malacostraca</taxon>
        <taxon>Eumalacostraca</taxon>
        <taxon>Eucarida</taxon>
        <taxon>Decapoda</taxon>
        <taxon>Pleocyemata</taxon>
        <taxon>Brachyura</taxon>
        <taxon>Eubrachyura</taxon>
        <taxon>Portunoidea</taxon>
        <taxon>Portunidae</taxon>
        <taxon>Portuninae</taxon>
        <taxon>Portunus</taxon>
    </lineage>
</organism>
<dbReference type="Proteomes" id="UP000324222">
    <property type="component" value="Unassembled WGS sequence"/>
</dbReference>
<gene>
    <name evidence="1" type="ORF">E2C01_074851</name>
</gene>